<dbReference type="EMBL" id="CP007512">
    <property type="protein sequence ID" value="AHX17209.1"/>
    <property type="molecule type" value="Genomic_DNA"/>
</dbReference>
<accession>A0A9W3KU44</accession>
<proteinExistence type="predicted"/>
<evidence type="ECO:0000313" key="2">
    <source>
        <dbReference type="Proteomes" id="UP000031778"/>
    </source>
</evidence>
<organism evidence="1 2">
    <name type="scientific">Bacillus bombysepticus str. Wang</name>
    <dbReference type="NCBI Taxonomy" id="1330043"/>
    <lineage>
        <taxon>Bacteria</taxon>
        <taxon>Bacillati</taxon>
        <taxon>Bacillota</taxon>
        <taxon>Bacilli</taxon>
        <taxon>Bacillales</taxon>
        <taxon>Bacillaceae</taxon>
        <taxon>Bacillus</taxon>
        <taxon>Bacillus cereus group</taxon>
    </lineage>
</organism>
<keyword evidence="2" id="KW-1185">Reference proteome</keyword>
<dbReference type="KEGG" id="bby:CY96_04105"/>
<dbReference type="Proteomes" id="UP000031778">
    <property type="component" value="Chromosome"/>
</dbReference>
<dbReference type="AlphaFoldDB" id="A0A9W3KU44"/>
<evidence type="ECO:0000313" key="1">
    <source>
        <dbReference type="EMBL" id="AHX17209.1"/>
    </source>
</evidence>
<reference evidence="1 2" key="1">
    <citation type="submission" date="2014-03" db="EMBL/GenBank/DDBJ databases">
        <title>The Complete Genome Sequence of Bacillus bombyseptieus.</title>
        <authorList>
            <person name="Cheng T."/>
            <person name="Lin P."/>
            <person name="Jin S."/>
            <person name="Wu Y."/>
            <person name="Fu B."/>
            <person name="Long R."/>
            <person name="Liu D."/>
            <person name="Guo Y."/>
            <person name="Peng L."/>
            <person name="Xia Q."/>
        </authorList>
    </citation>
    <scope>NUCLEOTIDE SEQUENCE [LARGE SCALE GENOMIC DNA]</scope>
    <source>
        <strain evidence="2">wang</strain>
    </source>
</reference>
<sequence length="216" mass="25084">MMAETYRKAKVLKFLDKLREMKEMNIKYSQMYLINLKELIPHMENDMFFLENVEEIEDILENLQFKKEEENIVLSREQLMFFKEATNAITTIKDINIILEEAGEFFDLDIPERKVKSGMVNYKIQSIDPMDMTGIKKQYYIMLGEIGVSYPDGTGDEEFVAAANKVFLEYVTHNDITKVDDGFIVSLPVFASHQVIKDLTNADLTVLAMIPIKEKE</sequence>
<dbReference type="RefSeq" id="WP_030023572.1">
    <property type="nucleotide sequence ID" value="NZ_CP007512.1"/>
</dbReference>
<gene>
    <name evidence="1" type="ORF">CY96_04105</name>
</gene>
<name>A0A9W3KU44_9BACI</name>
<protein>
    <submittedName>
        <fullName evidence="1">Uncharacterized protein</fullName>
    </submittedName>
</protein>